<dbReference type="RefSeq" id="XP_033157921.1">
    <property type="nucleotide sequence ID" value="XM_033302030.1"/>
</dbReference>
<evidence type="ECO:0000313" key="5">
    <source>
        <dbReference type="RefSeq" id="XP_033157922.1"/>
    </source>
</evidence>
<proteinExistence type="predicted"/>
<gene>
    <name evidence="4 5" type="primary">LOC117139600</name>
</gene>
<name>A0A6P8K5A0_DROMA</name>
<accession>A0A6P8K5A0</accession>
<feature type="compositionally biased region" description="Polar residues" evidence="2">
    <location>
        <begin position="80"/>
        <end position="90"/>
    </location>
</feature>
<evidence type="ECO:0000256" key="2">
    <source>
        <dbReference type="SAM" id="MobiDB-lite"/>
    </source>
</evidence>
<dbReference type="Proteomes" id="UP000515162">
    <property type="component" value="Chromosome 3L"/>
</dbReference>
<dbReference type="RefSeq" id="XP_033157922.1">
    <property type="nucleotide sequence ID" value="XM_033302031.1"/>
</dbReference>
<reference evidence="4 5" key="1">
    <citation type="submission" date="2025-04" db="UniProtKB">
        <authorList>
            <consortium name="RefSeq"/>
        </authorList>
    </citation>
    <scope>IDENTIFICATION</scope>
    <source>
        <strain evidence="4 5">Mau12</strain>
        <tissue evidence="4 5">Whole Body</tissue>
    </source>
</reference>
<evidence type="ECO:0000313" key="3">
    <source>
        <dbReference type="Proteomes" id="UP000515162"/>
    </source>
</evidence>
<keyword evidence="3" id="KW-1185">Reference proteome</keyword>
<organism evidence="3 4">
    <name type="scientific">Drosophila mauritiana</name>
    <name type="common">Fruit fly</name>
    <dbReference type="NCBI Taxonomy" id="7226"/>
    <lineage>
        <taxon>Eukaryota</taxon>
        <taxon>Metazoa</taxon>
        <taxon>Ecdysozoa</taxon>
        <taxon>Arthropoda</taxon>
        <taxon>Hexapoda</taxon>
        <taxon>Insecta</taxon>
        <taxon>Pterygota</taxon>
        <taxon>Neoptera</taxon>
        <taxon>Endopterygota</taxon>
        <taxon>Diptera</taxon>
        <taxon>Brachycera</taxon>
        <taxon>Muscomorpha</taxon>
        <taxon>Ephydroidea</taxon>
        <taxon>Drosophilidae</taxon>
        <taxon>Drosophila</taxon>
        <taxon>Sophophora</taxon>
    </lineage>
</organism>
<feature type="compositionally biased region" description="Acidic residues" evidence="2">
    <location>
        <begin position="91"/>
        <end position="101"/>
    </location>
</feature>
<evidence type="ECO:0000313" key="4">
    <source>
        <dbReference type="RefSeq" id="XP_033157921.1"/>
    </source>
</evidence>
<feature type="coiled-coil region" evidence="1">
    <location>
        <begin position="17"/>
        <end position="58"/>
    </location>
</feature>
<dbReference type="GeneID" id="117139600"/>
<sequence>MEQPDKEVQALESEVKVLNTELALQNAGNRRNRLKREIAELKEVMEKQRIALVNANKNRKEAKTIILSLMDLNQKGGKTPTESNSPSDNEGSSEDFDLDEE</sequence>
<feature type="region of interest" description="Disordered" evidence="2">
    <location>
        <begin position="72"/>
        <end position="101"/>
    </location>
</feature>
<evidence type="ECO:0000256" key="1">
    <source>
        <dbReference type="SAM" id="Coils"/>
    </source>
</evidence>
<protein>
    <submittedName>
        <fullName evidence="4 5">Uncharacterized protein LOC117139600</fullName>
    </submittedName>
</protein>
<keyword evidence="1" id="KW-0175">Coiled coil</keyword>
<dbReference type="AlphaFoldDB" id="A0A6P8K5A0"/>